<dbReference type="OrthoDB" id="257177at2157"/>
<evidence type="ECO:0000313" key="2">
    <source>
        <dbReference type="Proteomes" id="UP000196084"/>
    </source>
</evidence>
<dbReference type="AlphaFoldDB" id="A0A202EBW1"/>
<keyword evidence="2" id="KW-1185">Reference proteome</keyword>
<comment type="caution">
    <text evidence="1">The sequence shown here is derived from an EMBL/GenBank/DDBJ whole genome shotgun (WGS) entry which is preliminary data.</text>
</comment>
<dbReference type="EMBL" id="MWPH01000001">
    <property type="protein sequence ID" value="OVE85480.1"/>
    <property type="molecule type" value="Genomic_DNA"/>
</dbReference>
<organism evidence="1 2">
    <name type="scientific">Natronolimnobius baerhuensis</name>
    <dbReference type="NCBI Taxonomy" id="253108"/>
    <lineage>
        <taxon>Archaea</taxon>
        <taxon>Methanobacteriati</taxon>
        <taxon>Methanobacteriota</taxon>
        <taxon>Stenosarchaea group</taxon>
        <taxon>Halobacteria</taxon>
        <taxon>Halobacteriales</taxon>
        <taxon>Natrialbaceae</taxon>
        <taxon>Natronolimnobius</taxon>
    </lineage>
</organism>
<protein>
    <submittedName>
        <fullName evidence="1">Uncharacterized protein</fullName>
    </submittedName>
</protein>
<proteinExistence type="predicted"/>
<gene>
    <name evidence="1" type="ORF">B2G88_01250</name>
</gene>
<reference evidence="1 2" key="1">
    <citation type="submission" date="2017-02" db="EMBL/GenBank/DDBJ databases">
        <title>Natronthermophilus aegyptiacus gen. nov.,sp. nov., an aerobic, extremely halophilic alkalithermophilic archaeon isolated from the athalassohaline Wadi An Natrun, Egypt.</title>
        <authorList>
            <person name="Zhao B."/>
        </authorList>
    </citation>
    <scope>NUCLEOTIDE SEQUENCE [LARGE SCALE GENOMIC DNA]</scope>
    <source>
        <strain evidence="1 2">CGMCC 1.3597</strain>
    </source>
</reference>
<accession>A0A202EBW1</accession>
<sequence length="66" mass="6975">MARGDTNGRTMVQCTACGSAYAARQLDDGSFVPIGSRNGCSCGSTSFDELTDSTLLEFDEGLEDDK</sequence>
<dbReference type="RefSeq" id="WP_087713757.1">
    <property type="nucleotide sequence ID" value="NZ_MWPH01000001.1"/>
</dbReference>
<dbReference type="Proteomes" id="UP000196084">
    <property type="component" value="Unassembled WGS sequence"/>
</dbReference>
<evidence type="ECO:0000313" key="1">
    <source>
        <dbReference type="EMBL" id="OVE85480.1"/>
    </source>
</evidence>
<name>A0A202EBW1_9EURY</name>